<keyword evidence="2" id="KW-1185">Reference proteome</keyword>
<evidence type="ECO:0000313" key="1">
    <source>
        <dbReference type="EnsemblPlants" id="AET5Gv20402000.17"/>
    </source>
</evidence>
<name>A0A453KFS9_AEGTS</name>
<sequence length="29" mass="3133">PDDINWNPNSCDLNPGSGIMHPLSVLIVN</sequence>
<evidence type="ECO:0000313" key="2">
    <source>
        <dbReference type="Proteomes" id="UP000015105"/>
    </source>
</evidence>
<reference evidence="1" key="4">
    <citation type="submission" date="2019-03" db="UniProtKB">
        <authorList>
            <consortium name="EnsemblPlants"/>
        </authorList>
    </citation>
    <scope>IDENTIFICATION</scope>
</reference>
<dbReference type="AlphaFoldDB" id="A0A453KFS9"/>
<reference evidence="1" key="5">
    <citation type="journal article" date="2021" name="G3 (Bethesda)">
        <title>Aegilops tauschii genome assembly Aet v5.0 features greater sequence contiguity and improved annotation.</title>
        <authorList>
            <person name="Wang L."/>
            <person name="Zhu T."/>
            <person name="Rodriguez J.C."/>
            <person name="Deal K.R."/>
            <person name="Dubcovsky J."/>
            <person name="McGuire P.E."/>
            <person name="Lux T."/>
            <person name="Spannagl M."/>
            <person name="Mayer K.F.X."/>
            <person name="Baldrich P."/>
            <person name="Meyers B.C."/>
            <person name="Huo N."/>
            <person name="Gu Y.Q."/>
            <person name="Zhou H."/>
            <person name="Devos K.M."/>
            <person name="Bennetzen J.L."/>
            <person name="Unver T."/>
            <person name="Budak H."/>
            <person name="Gulick P.J."/>
            <person name="Galiba G."/>
            <person name="Kalapos B."/>
            <person name="Nelson D.R."/>
            <person name="Li P."/>
            <person name="You F.M."/>
            <person name="Luo M.C."/>
            <person name="Dvorak J."/>
        </authorList>
    </citation>
    <scope>NUCLEOTIDE SEQUENCE [LARGE SCALE GENOMIC DNA]</scope>
    <source>
        <strain evidence="1">cv. AL8/78</strain>
    </source>
</reference>
<dbReference type="Gramene" id="AET5Gv20402000.17">
    <property type="protein sequence ID" value="AET5Gv20402000.17"/>
    <property type="gene ID" value="AET5Gv20402000"/>
</dbReference>
<reference evidence="1" key="3">
    <citation type="journal article" date="2017" name="Nature">
        <title>Genome sequence of the progenitor of the wheat D genome Aegilops tauschii.</title>
        <authorList>
            <person name="Luo M.C."/>
            <person name="Gu Y.Q."/>
            <person name="Puiu D."/>
            <person name="Wang H."/>
            <person name="Twardziok S.O."/>
            <person name="Deal K.R."/>
            <person name="Huo N."/>
            <person name="Zhu T."/>
            <person name="Wang L."/>
            <person name="Wang Y."/>
            <person name="McGuire P.E."/>
            <person name="Liu S."/>
            <person name="Long H."/>
            <person name="Ramasamy R.K."/>
            <person name="Rodriguez J.C."/>
            <person name="Van S.L."/>
            <person name="Yuan L."/>
            <person name="Wang Z."/>
            <person name="Xia Z."/>
            <person name="Xiao L."/>
            <person name="Anderson O.D."/>
            <person name="Ouyang S."/>
            <person name="Liang Y."/>
            <person name="Zimin A.V."/>
            <person name="Pertea G."/>
            <person name="Qi P."/>
            <person name="Bennetzen J.L."/>
            <person name="Dai X."/>
            <person name="Dawson M.W."/>
            <person name="Muller H.G."/>
            <person name="Kugler K."/>
            <person name="Rivarola-Duarte L."/>
            <person name="Spannagl M."/>
            <person name="Mayer K.F.X."/>
            <person name="Lu F.H."/>
            <person name="Bevan M.W."/>
            <person name="Leroy P."/>
            <person name="Li P."/>
            <person name="You F.M."/>
            <person name="Sun Q."/>
            <person name="Liu Z."/>
            <person name="Lyons E."/>
            <person name="Wicker T."/>
            <person name="Salzberg S.L."/>
            <person name="Devos K.M."/>
            <person name="Dvorak J."/>
        </authorList>
    </citation>
    <scope>NUCLEOTIDE SEQUENCE [LARGE SCALE GENOMIC DNA]</scope>
    <source>
        <strain evidence="1">cv. AL8/78</strain>
    </source>
</reference>
<reference evidence="2" key="1">
    <citation type="journal article" date="2014" name="Science">
        <title>Ancient hybridizations among the ancestral genomes of bread wheat.</title>
        <authorList>
            <consortium name="International Wheat Genome Sequencing Consortium,"/>
            <person name="Marcussen T."/>
            <person name="Sandve S.R."/>
            <person name="Heier L."/>
            <person name="Spannagl M."/>
            <person name="Pfeifer M."/>
            <person name="Jakobsen K.S."/>
            <person name="Wulff B.B."/>
            <person name="Steuernagel B."/>
            <person name="Mayer K.F."/>
            <person name="Olsen O.A."/>
        </authorList>
    </citation>
    <scope>NUCLEOTIDE SEQUENCE [LARGE SCALE GENOMIC DNA]</scope>
    <source>
        <strain evidence="2">cv. AL8/78</strain>
    </source>
</reference>
<proteinExistence type="predicted"/>
<protein>
    <submittedName>
        <fullName evidence="1">Uncharacterized protein</fullName>
    </submittedName>
</protein>
<organism evidence="1 2">
    <name type="scientific">Aegilops tauschii subsp. strangulata</name>
    <name type="common">Goatgrass</name>
    <dbReference type="NCBI Taxonomy" id="200361"/>
    <lineage>
        <taxon>Eukaryota</taxon>
        <taxon>Viridiplantae</taxon>
        <taxon>Streptophyta</taxon>
        <taxon>Embryophyta</taxon>
        <taxon>Tracheophyta</taxon>
        <taxon>Spermatophyta</taxon>
        <taxon>Magnoliopsida</taxon>
        <taxon>Liliopsida</taxon>
        <taxon>Poales</taxon>
        <taxon>Poaceae</taxon>
        <taxon>BOP clade</taxon>
        <taxon>Pooideae</taxon>
        <taxon>Triticodae</taxon>
        <taxon>Triticeae</taxon>
        <taxon>Triticinae</taxon>
        <taxon>Aegilops</taxon>
    </lineage>
</organism>
<dbReference type="EnsemblPlants" id="AET5Gv20402000.17">
    <property type="protein sequence ID" value="AET5Gv20402000.17"/>
    <property type="gene ID" value="AET5Gv20402000"/>
</dbReference>
<dbReference type="Proteomes" id="UP000015105">
    <property type="component" value="Chromosome 5D"/>
</dbReference>
<reference evidence="2" key="2">
    <citation type="journal article" date="2017" name="Nat. Plants">
        <title>The Aegilops tauschii genome reveals multiple impacts of transposons.</title>
        <authorList>
            <person name="Zhao G."/>
            <person name="Zou C."/>
            <person name="Li K."/>
            <person name="Wang K."/>
            <person name="Li T."/>
            <person name="Gao L."/>
            <person name="Zhang X."/>
            <person name="Wang H."/>
            <person name="Yang Z."/>
            <person name="Liu X."/>
            <person name="Jiang W."/>
            <person name="Mao L."/>
            <person name="Kong X."/>
            <person name="Jiao Y."/>
            <person name="Jia J."/>
        </authorList>
    </citation>
    <scope>NUCLEOTIDE SEQUENCE [LARGE SCALE GENOMIC DNA]</scope>
    <source>
        <strain evidence="2">cv. AL8/78</strain>
    </source>
</reference>
<accession>A0A453KFS9</accession>